<gene>
    <name evidence="3" type="ORF">C461_11713</name>
</gene>
<comment type="similarity">
    <text evidence="1">Belongs to the glycosyl hydrolase 68 family.</text>
</comment>
<dbReference type="GO" id="GO:0016787">
    <property type="term" value="F:hydrolase activity"/>
    <property type="evidence" value="ECO:0007669"/>
    <property type="project" value="UniProtKB-KW"/>
</dbReference>
<dbReference type="SUPFAM" id="SSF75005">
    <property type="entry name" value="Arabinanase/levansucrase/invertase"/>
    <property type="match status" value="1"/>
</dbReference>
<dbReference type="Proteomes" id="UP000011575">
    <property type="component" value="Unassembled WGS sequence"/>
</dbReference>
<sequence>MHETSGNDTIGADGVGGDDEGNTAKADGGRGRSRWTREQAASIERRHGNVAPPAGPPTVDPFPDIHIWDTWLLRDRHGEIADVNGWRLAFSLTAPADLLPGKRHDVAEIRCFYSADGTRWHDAGPVFDDGALGQRQWAGSALYDDGDLYLYYTAAGDETAAEMTYTQRIAVAHGGTVTASDEGVELSGPWTHETLLTPDGEWYETEDQSRGMIYTFRDPWFFEDPATGETYLLFEGNAPAPARPGDDAETDRRREFNGCIGVAVSESGDPLSWELRPPLLDAVEVNQELERPHVVVADGRYYLFVCSHVHTFAPGVTGPDALYGFVADAFDGEFRALNGSGLVATNPPSAPFQAYSWMAFAHDEEVLVQSFLNYYDFAGDSLDAIADLPETDQRERFGGTLAPTLRLAVEGDRTRLLGTLDAWHIPTPDEPLPPADGSSLPTDAELGGEIRERGAIGGYILGPSGADGGAETDGDDDGTRGDGGDVDSTVDGL</sequence>
<evidence type="ECO:0000256" key="1">
    <source>
        <dbReference type="RuleBase" id="RU361220"/>
    </source>
</evidence>
<feature type="compositionally biased region" description="Gly residues" evidence="2">
    <location>
        <begin position="455"/>
        <end position="468"/>
    </location>
</feature>
<dbReference type="Gene3D" id="2.115.10.20">
    <property type="entry name" value="Glycosyl hydrolase domain, family 43"/>
    <property type="match status" value="1"/>
</dbReference>
<dbReference type="GO" id="GO:0009758">
    <property type="term" value="P:carbohydrate utilization"/>
    <property type="evidence" value="ECO:0007669"/>
    <property type="project" value="InterPro"/>
</dbReference>
<evidence type="ECO:0000313" key="3">
    <source>
        <dbReference type="EMBL" id="EMA66706.1"/>
    </source>
</evidence>
<dbReference type="CDD" id="cd08997">
    <property type="entry name" value="GH68"/>
    <property type="match status" value="1"/>
</dbReference>
<comment type="caution">
    <text evidence="3">The sequence shown here is derived from an EMBL/GenBank/DDBJ whole genome shotgun (WGS) entry which is preliminary data.</text>
</comment>
<evidence type="ECO:0000313" key="4">
    <source>
        <dbReference type="Proteomes" id="UP000011575"/>
    </source>
</evidence>
<proteinExistence type="inferred from homology"/>
<reference evidence="3 4" key="1">
    <citation type="journal article" date="2014" name="PLoS Genet.">
        <title>Phylogenetically driven sequencing of extremely halophilic archaea reveals strategies for static and dynamic osmo-response.</title>
        <authorList>
            <person name="Becker E.A."/>
            <person name="Seitzer P.M."/>
            <person name="Tritt A."/>
            <person name="Larsen D."/>
            <person name="Krusor M."/>
            <person name="Yao A.I."/>
            <person name="Wu D."/>
            <person name="Madern D."/>
            <person name="Eisen J.A."/>
            <person name="Darling A.E."/>
            <person name="Facciotti M.T."/>
        </authorList>
    </citation>
    <scope>NUCLEOTIDE SEQUENCE [LARGE SCALE GENOMIC DNA]</scope>
    <source>
        <strain evidence="3 4">JCM 13560</strain>
    </source>
</reference>
<dbReference type="GO" id="GO:0050053">
    <property type="term" value="F:levansucrase activity"/>
    <property type="evidence" value="ECO:0007669"/>
    <property type="project" value="InterPro"/>
</dbReference>
<keyword evidence="4" id="KW-1185">Reference proteome</keyword>
<dbReference type="PATRIC" id="fig|1230454.4.peg.2359"/>
<organism evidence="3 4">
    <name type="scientific">Halorubrum aidingense JCM 13560</name>
    <dbReference type="NCBI Taxonomy" id="1230454"/>
    <lineage>
        <taxon>Archaea</taxon>
        <taxon>Methanobacteriati</taxon>
        <taxon>Methanobacteriota</taxon>
        <taxon>Stenosarchaea group</taxon>
        <taxon>Halobacteria</taxon>
        <taxon>Halobacteriales</taxon>
        <taxon>Haloferacaceae</taxon>
        <taxon>Halorubrum</taxon>
    </lineage>
</organism>
<feature type="region of interest" description="Disordered" evidence="2">
    <location>
        <begin position="425"/>
        <end position="493"/>
    </location>
</feature>
<feature type="region of interest" description="Disordered" evidence="2">
    <location>
        <begin position="1"/>
        <end position="61"/>
    </location>
</feature>
<dbReference type="OrthoDB" id="336510at2157"/>
<dbReference type="AlphaFoldDB" id="M0P9J0"/>
<protein>
    <submittedName>
        <fullName evidence="3">Glycoside hydrolase family 68</fullName>
    </submittedName>
</protein>
<dbReference type="RefSeq" id="WP_008001439.1">
    <property type="nucleotide sequence ID" value="NZ_AOJI01000026.1"/>
</dbReference>
<name>M0P9J0_9EURY</name>
<dbReference type="EMBL" id="AOJI01000026">
    <property type="protein sequence ID" value="EMA66706.1"/>
    <property type="molecule type" value="Genomic_DNA"/>
</dbReference>
<accession>M0P9J0</accession>
<dbReference type="STRING" id="1230454.C461_11713"/>
<keyword evidence="3" id="KW-0378">Hydrolase</keyword>
<dbReference type="InterPro" id="IPR003469">
    <property type="entry name" value="Glyco_hydro_68"/>
</dbReference>
<dbReference type="Pfam" id="PF02435">
    <property type="entry name" value="Glyco_hydro_68"/>
    <property type="match status" value="1"/>
</dbReference>
<dbReference type="InterPro" id="IPR023296">
    <property type="entry name" value="Glyco_hydro_beta-prop_sf"/>
</dbReference>
<evidence type="ECO:0000256" key="2">
    <source>
        <dbReference type="SAM" id="MobiDB-lite"/>
    </source>
</evidence>